<protein>
    <submittedName>
        <fullName evidence="1">Uncharacterized protein</fullName>
    </submittedName>
</protein>
<sequence length="53" mass="6486">IRAATVNFIQRDMKTSGLKHREWEKPCFCMYDRMATFIQTIFLHLYHGMTYKR</sequence>
<gene>
    <name evidence="1" type="ORF">AFUS01_LOCUS38365</name>
</gene>
<accession>A0A8J2LAD3</accession>
<dbReference type="AlphaFoldDB" id="A0A8J2LAD3"/>
<dbReference type="Proteomes" id="UP000708208">
    <property type="component" value="Unassembled WGS sequence"/>
</dbReference>
<proteinExistence type="predicted"/>
<evidence type="ECO:0000313" key="1">
    <source>
        <dbReference type="EMBL" id="CAG7828438.1"/>
    </source>
</evidence>
<reference evidence="1" key="1">
    <citation type="submission" date="2021-06" db="EMBL/GenBank/DDBJ databases">
        <authorList>
            <person name="Hodson N. C."/>
            <person name="Mongue J. A."/>
            <person name="Jaron S. K."/>
        </authorList>
    </citation>
    <scope>NUCLEOTIDE SEQUENCE</scope>
</reference>
<keyword evidence="2" id="KW-1185">Reference proteome</keyword>
<comment type="caution">
    <text evidence="1">The sequence shown here is derived from an EMBL/GenBank/DDBJ whole genome shotgun (WGS) entry which is preliminary data.</text>
</comment>
<organism evidence="1 2">
    <name type="scientific">Allacma fusca</name>
    <dbReference type="NCBI Taxonomy" id="39272"/>
    <lineage>
        <taxon>Eukaryota</taxon>
        <taxon>Metazoa</taxon>
        <taxon>Ecdysozoa</taxon>
        <taxon>Arthropoda</taxon>
        <taxon>Hexapoda</taxon>
        <taxon>Collembola</taxon>
        <taxon>Symphypleona</taxon>
        <taxon>Sminthuridae</taxon>
        <taxon>Allacma</taxon>
    </lineage>
</organism>
<feature type="non-terminal residue" evidence="1">
    <location>
        <position position="1"/>
    </location>
</feature>
<evidence type="ECO:0000313" key="2">
    <source>
        <dbReference type="Proteomes" id="UP000708208"/>
    </source>
</evidence>
<name>A0A8J2LAD3_9HEXA</name>
<dbReference type="EMBL" id="CAJVCH010547525">
    <property type="protein sequence ID" value="CAG7828438.1"/>
    <property type="molecule type" value="Genomic_DNA"/>
</dbReference>